<gene>
    <name evidence="2" type="ORF">J2Z21_009647</name>
</gene>
<feature type="compositionally biased region" description="Basic and acidic residues" evidence="1">
    <location>
        <begin position="1"/>
        <end position="19"/>
    </location>
</feature>
<comment type="caution">
    <text evidence="2">The sequence shown here is derived from an EMBL/GenBank/DDBJ whole genome shotgun (WGS) entry which is preliminary data.</text>
</comment>
<organism evidence="2 3">
    <name type="scientific">Streptomyces griseochromogenes</name>
    <dbReference type="NCBI Taxonomy" id="68214"/>
    <lineage>
        <taxon>Bacteria</taxon>
        <taxon>Bacillati</taxon>
        <taxon>Actinomycetota</taxon>
        <taxon>Actinomycetes</taxon>
        <taxon>Kitasatosporales</taxon>
        <taxon>Streptomycetaceae</taxon>
        <taxon>Streptomyces</taxon>
    </lineage>
</organism>
<accession>A0ABS4MAC6</accession>
<feature type="region of interest" description="Disordered" evidence="1">
    <location>
        <begin position="1"/>
        <end position="21"/>
    </location>
</feature>
<sequence>MADRIYLRHSTDKETDARQRSRGSLLLGSKGARRCAITRPG</sequence>
<dbReference type="RefSeq" id="WP_257785099.1">
    <property type="nucleotide sequence ID" value="NZ_CP016279.1"/>
</dbReference>
<evidence type="ECO:0000256" key="1">
    <source>
        <dbReference type="SAM" id="MobiDB-lite"/>
    </source>
</evidence>
<dbReference type="Proteomes" id="UP001519309">
    <property type="component" value="Unassembled WGS sequence"/>
</dbReference>
<proteinExistence type="predicted"/>
<evidence type="ECO:0000313" key="2">
    <source>
        <dbReference type="EMBL" id="MBP2056628.1"/>
    </source>
</evidence>
<dbReference type="EMBL" id="JAGGLP010000054">
    <property type="protein sequence ID" value="MBP2056628.1"/>
    <property type="molecule type" value="Genomic_DNA"/>
</dbReference>
<keyword evidence="3" id="KW-1185">Reference proteome</keyword>
<protein>
    <recommendedName>
        <fullName evidence="4">Resolvase/invertase-type recombinase catalytic domain-containing protein</fullName>
    </recommendedName>
</protein>
<name>A0ABS4MAC6_9ACTN</name>
<evidence type="ECO:0000313" key="3">
    <source>
        <dbReference type="Proteomes" id="UP001519309"/>
    </source>
</evidence>
<reference evidence="2 3" key="1">
    <citation type="submission" date="2021-03" db="EMBL/GenBank/DDBJ databases">
        <title>Genomic Encyclopedia of Type Strains, Phase IV (KMG-IV): sequencing the most valuable type-strain genomes for metagenomic binning, comparative biology and taxonomic classification.</title>
        <authorList>
            <person name="Goeker M."/>
        </authorList>
    </citation>
    <scope>NUCLEOTIDE SEQUENCE [LARGE SCALE GENOMIC DNA]</scope>
    <source>
        <strain evidence="2 3">DSM 40499</strain>
    </source>
</reference>
<evidence type="ECO:0008006" key="4">
    <source>
        <dbReference type="Google" id="ProtNLM"/>
    </source>
</evidence>